<evidence type="ECO:0000313" key="3">
    <source>
        <dbReference type="Proteomes" id="UP001287356"/>
    </source>
</evidence>
<feature type="compositionally biased region" description="Basic and acidic residues" evidence="1">
    <location>
        <begin position="32"/>
        <end position="73"/>
    </location>
</feature>
<feature type="compositionally biased region" description="Low complexity" evidence="1">
    <location>
        <begin position="1"/>
        <end position="21"/>
    </location>
</feature>
<accession>A0AAE0MZN2</accession>
<dbReference type="Proteomes" id="UP001287356">
    <property type="component" value="Unassembled WGS sequence"/>
</dbReference>
<reference evidence="2" key="2">
    <citation type="submission" date="2023-06" db="EMBL/GenBank/DDBJ databases">
        <authorList>
            <consortium name="Lawrence Berkeley National Laboratory"/>
            <person name="Haridas S."/>
            <person name="Hensen N."/>
            <person name="Bonometti L."/>
            <person name="Westerberg I."/>
            <person name="Brannstrom I.O."/>
            <person name="Guillou S."/>
            <person name="Cros-Aarteil S."/>
            <person name="Calhoun S."/>
            <person name="Kuo A."/>
            <person name="Mondo S."/>
            <person name="Pangilinan J."/>
            <person name="Riley R."/>
            <person name="Labutti K."/>
            <person name="Andreopoulos B."/>
            <person name="Lipzen A."/>
            <person name="Chen C."/>
            <person name="Yanf M."/>
            <person name="Daum C."/>
            <person name="Ng V."/>
            <person name="Clum A."/>
            <person name="Steindorff A."/>
            <person name="Ohm R."/>
            <person name="Martin F."/>
            <person name="Silar P."/>
            <person name="Natvig D."/>
            <person name="Lalanne C."/>
            <person name="Gautier V."/>
            <person name="Ament-Velasquez S.L."/>
            <person name="Kruys A."/>
            <person name="Hutchinson M.I."/>
            <person name="Powell A.J."/>
            <person name="Barry K."/>
            <person name="Miller A.N."/>
            <person name="Grigoriev I.V."/>
            <person name="Debuchy R."/>
            <person name="Gladieux P."/>
            <person name="Thoren M.H."/>
            <person name="Johannesson H."/>
        </authorList>
    </citation>
    <scope>NUCLEOTIDE SEQUENCE</scope>
    <source>
        <strain evidence="2">CBS 958.72</strain>
    </source>
</reference>
<evidence type="ECO:0000256" key="1">
    <source>
        <dbReference type="SAM" id="MobiDB-lite"/>
    </source>
</evidence>
<dbReference type="EMBL" id="JAULSN010000009">
    <property type="protein sequence ID" value="KAK3365307.1"/>
    <property type="molecule type" value="Genomic_DNA"/>
</dbReference>
<reference evidence="2" key="1">
    <citation type="journal article" date="2023" name="Mol. Phylogenet. Evol.">
        <title>Genome-scale phylogeny and comparative genomics of the fungal order Sordariales.</title>
        <authorList>
            <person name="Hensen N."/>
            <person name="Bonometti L."/>
            <person name="Westerberg I."/>
            <person name="Brannstrom I.O."/>
            <person name="Guillou S."/>
            <person name="Cros-Aarteil S."/>
            <person name="Calhoun S."/>
            <person name="Haridas S."/>
            <person name="Kuo A."/>
            <person name="Mondo S."/>
            <person name="Pangilinan J."/>
            <person name="Riley R."/>
            <person name="LaButti K."/>
            <person name="Andreopoulos B."/>
            <person name="Lipzen A."/>
            <person name="Chen C."/>
            <person name="Yan M."/>
            <person name="Daum C."/>
            <person name="Ng V."/>
            <person name="Clum A."/>
            <person name="Steindorff A."/>
            <person name="Ohm R.A."/>
            <person name="Martin F."/>
            <person name="Silar P."/>
            <person name="Natvig D.O."/>
            <person name="Lalanne C."/>
            <person name="Gautier V."/>
            <person name="Ament-Velasquez S.L."/>
            <person name="Kruys A."/>
            <person name="Hutchinson M.I."/>
            <person name="Powell A.J."/>
            <person name="Barry K."/>
            <person name="Miller A.N."/>
            <person name="Grigoriev I.V."/>
            <person name="Debuchy R."/>
            <person name="Gladieux P."/>
            <person name="Hiltunen Thoren M."/>
            <person name="Johannesson H."/>
        </authorList>
    </citation>
    <scope>NUCLEOTIDE SEQUENCE</scope>
    <source>
        <strain evidence="2">CBS 958.72</strain>
    </source>
</reference>
<proteinExistence type="predicted"/>
<dbReference type="AlphaFoldDB" id="A0AAE0MZN2"/>
<feature type="region of interest" description="Disordered" evidence="1">
    <location>
        <begin position="1"/>
        <end position="82"/>
    </location>
</feature>
<dbReference type="PANTHER" id="PTHR42100:SF1">
    <property type="entry name" value="OXIDOREDUCTASE 178 KDA SUBUNIT, PUTATIVE (AFU_ORTHOLOGUE AFUA_8G04320)-RELATED"/>
    <property type="match status" value="1"/>
</dbReference>
<sequence>MFALRQRAAAVAARQALQPRQSGTRSYASGGKDTHDGKADLEAKDKSHDAHGESSHHHDSSSHGSHDSHGDHHDHHHAPSVPESIGSGFYMALGTVAASIFFYSVSRMGEDGKPSAIHKALEQWADLKDKWEVRNQLTTAAVEQAGRDKNIFINAPRNTHYELRHPEAFQHGSPFNVPAGHYVNMDKVVAHYRKQHLDEEERKAKNLAAAE</sequence>
<evidence type="ECO:0000313" key="2">
    <source>
        <dbReference type="EMBL" id="KAK3365307.1"/>
    </source>
</evidence>
<comment type="caution">
    <text evidence="2">The sequence shown here is derived from an EMBL/GenBank/DDBJ whole genome shotgun (WGS) entry which is preliminary data.</text>
</comment>
<organism evidence="2 3">
    <name type="scientific">Lasiosphaeria ovina</name>
    <dbReference type="NCBI Taxonomy" id="92902"/>
    <lineage>
        <taxon>Eukaryota</taxon>
        <taxon>Fungi</taxon>
        <taxon>Dikarya</taxon>
        <taxon>Ascomycota</taxon>
        <taxon>Pezizomycotina</taxon>
        <taxon>Sordariomycetes</taxon>
        <taxon>Sordariomycetidae</taxon>
        <taxon>Sordariales</taxon>
        <taxon>Lasiosphaeriaceae</taxon>
        <taxon>Lasiosphaeria</taxon>
    </lineage>
</organism>
<dbReference type="PANTHER" id="PTHR42100">
    <property type="entry name" value="OXIDOREDUCTASE 178 KDA SUBUNIT, PUTATIVE (AFU_ORTHOLOGUE AFUA_8G04320)-RELATED"/>
    <property type="match status" value="1"/>
</dbReference>
<protein>
    <recommendedName>
        <fullName evidence="4">NADH-ubiquinone oxidoreductase 17.8 kDa subunit</fullName>
    </recommendedName>
</protein>
<name>A0AAE0MZN2_9PEZI</name>
<dbReference type="GO" id="GO:0005739">
    <property type="term" value="C:mitochondrion"/>
    <property type="evidence" value="ECO:0007669"/>
    <property type="project" value="InterPro"/>
</dbReference>
<dbReference type="InterPro" id="IPR034444">
    <property type="entry name" value="Nuo17.8"/>
</dbReference>
<keyword evidence="3" id="KW-1185">Reference proteome</keyword>
<gene>
    <name evidence="2" type="ORF">B0T24DRAFT_431617</name>
</gene>
<evidence type="ECO:0008006" key="4">
    <source>
        <dbReference type="Google" id="ProtNLM"/>
    </source>
</evidence>